<evidence type="ECO:0000313" key="2">
    <source>
        <dbReference type="EMBL" id="APW63006.1"/>
    </source>
</evidence>
<dbReference type="EMBL" id="CP019082">
    <property type="protein sequence ID" value="APW63006.1"/>
    <property type="molecule type" value="Genomic_DNA"/>
</dbReference>
<feature type="transmembrane region" description="Helical" evidence="1">
    <location>
        <begin position="61"/>
        <end position="81"/>
    </location>
</feature>
<feature type="transmembrane region" description="Helical" evidence="1">
    <location>
        <begin position="7"/>
        <end position="29"/>
    </location>
</feature>
<name>A0A1U7CVS8_9BACT</name>
<keyword evidence="1" id="KW-0472">Membrane</keyword>
<dbReference type="AlphaFoldDB" id="A0A1U7CVS8"/>
<dbReference type="STRING" id="1387353.BSF38_04564"/>
<sequence length="145" mass="15448">MTSSSRIASNLLGLVGATLGAILGYYTFLWIYHRGFYGMMIPGAMLGLGCGFLARHPSTPRGVACAIAALGLGVFIEWWLFPFENHPSLGYFLSKLSHLNTVTLLMIPGGAFFAYLFGKDCATGYFGSIGAGKPGKPNMTASHSD</sequence>
<reference evidence="3" key="1">
    <citation type="submission" date="2016-12" db="EMBL/GenBank/DDBJ databases">
        <title>Comparative genomics of four Isosphaeraceae planctomycetes: a common pool of plasmids and glycoside hydrolase genes.</title>
        <authorList>
            <person name="Ivanova A."/>
        </authorList>
    </citation>
    <scope>NUCLEOTIDE SEQUENCE [LARGE SCALE GENOMIC DNA]</scope>
    <source>
        <strain evidence="3">PX4</strain>
    </source>
</reference>
<dbReference type="KEGG" id="pbor:BSF38_04564"/>
<organism evidence="2 3">
    <name type="scientific">Paludisphaera borealis</name>
    <dbReference type="NCBI Taxonomy" id="1387353"/>
    <lineage>
        <taxon>Bacteria</taxon>
        <taxon>Pseudomonadati</taxon>
        <taxon>Planctomycetota</taxon>
        <taxon>Planctomycetia</taxon>
        <taxon>Isosphaerales</taxon>
        <taxon>Isosphaeraceae</taxon>
        <taxon>Paludisphaera</taxon>
    </lineage>
</organism>
<feature type="transmembrane region" description="Helical" evidence="1">
    <location>
        <begin position="35"/>
        <end position="54"/>
    </location>
</feature>
<proteinExistence type="predicted"/>
<keyword evidence="1" id="KW-1133">Transmembrane helix</keyword>
<feature type="transmembrane region" description="Helical" evidence="1">
    <location>
        <begin position="101"/>
        <end position="118"/>
    </location>
</feature>
<evidence type="ECO:0000256" key="1">
    <source>
        <dbReference type="SAM" id="Phobius"/>
    </source>
</evidence>
<dbReference type="RefSeq" id="WP_076349421.1">
    <property type="nucleotide sequence ID" value="NZ_CP019082.1"/>
</dbReference>
<gene>
    <name evidence="2" type="ORF">BSF38_04564</name>
</gene>
<keyword evidence="3" id="KW-1185">Reference proteome</keyword>
<dbReference type="Proteomes" id="UP000186309">
    <property type="component" value="Chromosome"/>
</dbReference>
<keyword evidence="1" id="KW-0812">Transmembrane</keyword>
<evidence type="ECO:0000313" key="3">
    <source>
        <dbReference type="Proteomes" id="UP000186309"/>
    </source>
</evidence>
<accession>A0A1U7CVS8</accession>
<dbReference type="OrthoDB" id="215758at2"/>
<protein>
    <submittedName>
        <fullName evidence="2">Uncharacterized protein</fullName>
    </submittedName>
</protein>